<dbReference type="KEGG" id="haei:MUN82_01920"/>
<organism evidence="1 2">
    <name type="scientific">Hymenobacter aerilatus</name>
    <dbReference type="NCBI Taxonomy" id="2932251"/>
    <lineage>
        <taxon>Bacteria</taxon>
        <taxon>Pseudomonadati</taxon>
        <taxon>Bacteroidota</taxon>
        <taxon>Cytophagia</taxon>
        <taxon>Cytophagales</taxon>
        <taxon>Hymenobacteraceae</taxon>
        <taxon>Hymenobacter</taxon>
    </lineage>
</organism>
<keyword evidence="2" id="KW-1185">Reference proteome</keyword>
<dbReference type="Proteomes" id="UP000829925">
    <property type="component" value="Chromosome"/>
</dbReference>
<accession>A0A8T9SUU7</accession>
<proteinExistence type="predicted"/>
<gene>
    <name evidence="1" type="ORF">MUN82_01920</name>
</gene>
<dbReference type="RefSeq" id="WP_245094473.1">
    <property type="nucleotide sequence ID" value="NZ_CP095053.1"/>
</dbReference>
<dbReference type="EMBL" id="CP095053">
    <property type="protein sequence ID" value="UOR05868.1"/>
    <property type="molecule type" value="Genomic_DNA"/>
</dbReference>
<evidence type="ECO:0000313" key="1">
    <source>
        <dbReference type="EMBL" id="UOR05868.1"/>
    </source>
</evidence>
<name>A0A8T9SUU7_9BACT</name>
<evidence type="ECO:0000313" key="2">
    <source>
        <dbReference type="Proteomes" id="UP000829925"/>
    </source>
</evidence>
<dbReference type="AlphaFoldDB" id="A0A8T9SUU7"/>
<reference evidence="1 2" key="1">
    <citation type="submission" date="2022-04" db="EMBL/GenBank/DDBJ databases">
        <title>Hymenobacter sp. isolated from the air.</title>
        <authorList>
            <person name="Won M."/>
            <person name="Lee C.-M."/>
            <person name="Woen H.-Y."/>
            <person name="Kwon S.-W."/>
        </authorList>
    </citation>
    <scope>NUCLEOTIDE SEQUENCE [LARGE SCALE GENOMIC DNA]</scope>
    <source>
        <strain evidence="2">5413 J-13</strain>
    </source>
</reference>
<protein>
    <submittedName>
        <fullName evidence="1">Uncharacterized protein</fullName>
    </submittedName>
</protein>
<sequence>MGWDEYDRACLAFQYKEQSALVGPRMVATQIYNLLAEKGKSIKETDYYYLPLIDKKIESDKVESDEVELDEMETESSESMTEFLDRMEKMNYHQKATDDK</sequence>